<dbReference type="InterPro" id="IPR006656">
    <property type="entry name" value="Mopterin_OxRdtase"/>
</dbReference>
<dbReference type="PANTHER" id="PTHR43742">
    <property type="entry name" value="TRIMETHYLAMINE-N-OXIDE REDUCTASE"/>
    <property type="match status" value="1"/>
</dbReference>
<evidence type="ECO:0000256" key="1">
    <source>
        <dbReference type="ARBA" id="ARBA00001942"/>
    </source>
</evidence>
<dbReference type="GO" id="GO:0009055">
    <property type="term" value="F:electron transfer activity"/>
    <property type="evidence" value="ECO:0007669"/>
    <property type="project" value="TreeGrafter"/>
</dbReference>
<dbReference type="GO" id="GO:0030288">
    <property type="term" value="C:outer membrane-bounded periplasmic space"/>
    <property type="evidence" value="ECO:0007669"/>
    <property type="project" value="TreeGrafter"/>
</dbReference>
<comment type="cofactor">
    <cofactor evidence="1">
        <name>Mo-bis(molybdopterin guanine dinucleotide)</name>
        <dbReference type="ChEBI" id="CHEBI:60539"/>
    </cofactor>
</comment>
<reference evidence="9" key="1">
    <citation type="submission" date="2018-07" db="EMBL/GenBank/DDBJ databases">
        <authorList>
            <consortium name="Genoscope - CEA"/>
            <person name="William W."/>
        </authorList>
    </citation>
    <scope>NUCLEOTIDE SEQUENCE</scope>
    <source>
        <strain evidence="9">IK1</strain>
    </source>
</reference>
<keyword evidence="4" id="KW-0479">Metal-binding</keyword>
<feature type="domain" description="Molybdopterin dinucleotide-binding" evidence="8">
    <location>
        <begin position="619"/>
        <end position="714"/>
    </location>
</feature>
<dbReference type="Gene3D" id="2.20.25.90">
    <property type="entry name" value="ADC-like domains"/>
    <property type="match status" value="1"/>
</dbReference>
<dbReference type="InterPro" id="IPR050612">
    <property type="entry name" value="Prok_Mopterin_Oxidored"/>
</dbReference>
<keyword evidence="5" id="KW-0560">Oxidoreductase</keyword>
<protein>
    <submittedName>
        <fullName evidence="9">Putative Molybdopterin oxidoreductase</fullName>
    </submittedName>
</protein>
<dbReference type="Gene3D" id="3.40.50.740">
    <property type="match status" value="2"/>
</dbReference>
<proteinExistence type="inferred from homology"/>
<dbReference type="Pfam" id="PF01568">
    <property type="entry name" value="Molydop_binding"/>
    <property type="match status" value="1"/>
</dbReference>
<organism evidence="9">
    <name type="scientific">uncultured Spirochaetota bacterium</name>
    <dbReference type="NCBI Taxonomy" id="460511"/>
    <lineage>
        <taxon>Bacteria</taxon>
        <taxon>Pseudomonadati</taxon>
        <taxon>Spirochaetota</taxon>
        <taxon>environmental samples</taxon>
    </lineage>
</organism>
<keyword evidence="3" id="KW-0500">Molybdenum</keyword>
<dbReference type="GO" id="GO:0009061">
    <property type="term" value="P:anaerobic respiration"/>
    <property type="evidence" value="ECO:0007669"/>
    <property type="project" value="TreeGrafter"/>
</dbReference>
<dbReference type="InterPro" id="IPR006657">
    <property type="entry name" value="MoPterin_dinucl-bd_dom"/>
</dbReference>
<feature type="domain" description="Molybdopterin oxidoreductase" evidence="7">
    <location>
        <begin position="65"/>
        <end position="486"/>
    </location>
</feature>
<sequence>MIESLGIMKLPVFCGRDCGGNACPLLASLENGRVVGIGHNPAAGEFLRGCPKGFALPAQHYSPHRIRQPLIRKGPRGSGRFVESSWEQVLALIAEKLAACRADHGALSLLCLSSAGSTGALHNTEKLTLRFLRATGGCSAVKGNYSSNAAAHALKKALGLDYLRSGFDPATVDKAGLIVLWGANVLEARLGAELPARLVQASKRAVPIVSIDPRRTGTGRILGAEWIPILPGADSAMMYALLFLFLRFGAVEKSYLDARVAGFDRLASFVLGRSDGQPKDPAWAEKRCGVEAKKIEELARRWISAKPVMLIPGYSIQRTEKGEEAMRLCLALQLASGNFGLPGASTGSINNKLPGPRVGSLSEGEAGGEGAAVPVLRWPDAILGDYAPLKSPIKAVYTAGGNFLNQGADIRKNIRAFESLDFAVCHELFLTPTAAYCDVVLPAASPLQKEDIGIPWGGNYLLYKPRVLPLEGMERSDYDIFAELSSLMCGEDAFTEGLSESQWIHRFIAESEIRDVDAFKTSGIYFGREQERSGLGDFAADPVGRPLKTASGKVELDSPFWGGFTWPAPASRPGRSSHAGPPRAKTAGAGVALASGASVARSPRSDQSPPGEALDTYTFLLISPKERLRVHSQWGHRPDEILRSRLVVNEGEAGQLGLADGQELELFSASGSTLIRLSLSPDIMPGVVSIYEGSWCSDDQGRPVPGSANYLTSTLGTEESISCVMHGIPVRLRLPGSA</sequence>
<dbReference type="GO" id="GO:0016491">
    <property type="term" value="F:oxidoreductase activity"/>
    <property type="evidence" value="ECO:0007669"/>
    <property type="project" value="UniProtKB-KW"/>
</dbReference>
<evidence type="ECO:0000259" key="7">
    <source>
        <dbReference type="Pfam" id="PF00384"/>
    </source>
</evidence>
<dbReference type="Gene3D" id="3.40.228.10">
    <property type="entry name" value="Dimethylsulfoxide Reductase, domain 2"/>
    <property type="match status" value="1"/>
</dbReference>
<dbReference type="GO" id="GO:0030151">
    <property type="term" value="F:molybdenum ion binding"/>
    <property type="evidence" value="ECO:0007669"/>
    <property type="project" value="TreeGrafter"/>
</dbReference>
<evidence type="ECO:0000256" key="6">
    <source>
        <dbReference type="SAM" id="MobiDB-lite"/>
    </source>
</evidence>
<feature type="region of interest" description="Disordered" evidence="6">
    <location>
        <begin position="571"/>
        <end position="611"/>
    </location>
</feature>
<dbReference type="InterPro" id="IPR009010">
    <property type="entry name" value="Asp_de-COase-like_dom_sf"/>
</dbReference>
<dbReference type="EMBL" id="UPXP01000029">
    <property type="protein sequence ID" value="VBB40734.1"/>
    <property type="molecule type" value="Genomic_DNA"/>
</dbReference>
<dbReference type="Gene3D" id="2.40.40.20">
    <property type="match status" value="1"/>
</dbReference>
<evidence type="ECO:0000256" key="5">
    <source>
        <dbReference type="ARBA" id="ARBA00023002"/>
    </source>
</evidence>
<evidence type="ECO:0000256" key="4">
    <source>
        <dbReference type="ARBA" id="ARBA00022723"/>
    </source>
</evidence>
<dbReference type="PANTHER" id="PTHR43742:SF10">
    <property type="entry name" value="TRIMETHYLAMINE-N-OXIDE REDUCTASE 2"/>
    <property type="match status" value="1"/>
</dbReference>
<accession>A0A652ZY67</accession>
<name>A0A652ZY67_9SPIR</name>
<gene>
    <name evidence="9" type="ORF">TRIP_E350025</name>
</gene>
<dbReference type="GO" id="GO:0043546">
    <property type="term" value="F:molybdopterin cofactor binding"/>
    <property type="evidence" value="ECO:0007669"/>
    <property type="project" value="InterPro"/>
</dbReference>
<feature type="compositionally biased region" description="Low complexity" evidence="6">
    <location>
        <begin position="587"/>
        <end position="600"/>
    </location>
</feature>
<dbReference type="Pfam" id="PF00384">
    <property type="entry name" value="Molybdopterin"/>
    <property type="match status" value="1"/>
</dbReference>
<dbReference type="SUPFAM" id="SSF53706">
    <property type="entry name" value="Formate dehydrogenase/DMSO reductase, domains 1-3"/>
    <property type="match status" value="1"/>
</dbReference>
<dbReference type="AlphaFoldDB" id="A0A652ZY67"/>
<evidence type="ECO:0000259" key="8">
    <source>
        <dbReference type="Pfam" id="PF01568"/>
    </source>
</evidence>
<evidence type="ECO:0000256" key="2">
    <source>
        <dbReference type="ARBA" id="ARBA00010312"/>
    </source>
</evidence>
<comment type="similarity">
    <text evidence="2">Belongs to the prokaryotic molybdopterin-containing oxidoreductase family.</text>
</comment>
<dbReference type="SUPFAM" id="SSF50692">
    <property type="entry name" value="ADC-like"/>
    <property type="match status" value="1"/>
</dbReference>
<evidence type="ECO:0000256" key="3">
    <source>
        <dbReference type="ARBA" id="ARBA00022505"/>
    </source>
</evidence>
<evidence type="ECO:0000313" key="9">
    <source>
        <dbReference type="EMBL" id="VBB40734.1"/>
    </source>
</evidence>